<feature type="compositionally biased region" description="Pro residues" evidence="1">
    <location>
        <begin position="295"/>
        <end position="304"/>
    </location>
</feature>
<sequence>MCRPERPLTTSNKALRELQEWLREQRRRTRQGYRALSVRAGCHATTLQRAASGETVPKLPTVLNYARACDASPEEARLLWKRARYEATRLTRAGRDRPAPRPEFVRDFVDLGAALVELYRKAGSPPYRTMEQRAGGYGALPRSSAHRIVNKQAMPHGLQQFQAYLRACEVPELEWPDWEAAWTRAWRHEKQDDLSTLSTATAQYVPGSATVRALVALGEYAEPPGLDERRYIRNLRDPHGADGHMYVTSNGMLQRVAVEVKRTDMALDRDRWRPRQSRKVPERPEQGQLAFTIPEPEPAPGALF</sequence>
<dbReference type="EMBL" id="FNTD01000005">
    <property type="protein sequence ID" value="SEE59573.1"/>
    <property type="molecule type" value="Genomic_DNA"/>
</dbReference>
<protein>
    <recommendedName>
        <fullName evidence="2">HTH cro/C1-type domain-containing protein</fullName>
    </recommendedName>
</protein>
<dbReference type="InterPro" id="IPR010982">
    <property type="entry name" value="Lambda_DNA-bd_dom_sf"/>
</dbReference>
<dbReference type="InterPro" id="IPR001387">
    <property type="entry name" value="Cro/C1-type_HTH"/>
</dbReference>
<accession>A0A1H5K417</accession>
<feature type="region of interest" description="Disordered" evidence="1">
    <location>
        <begin position="271"/>
        <end position="304"/>
    </location>
</feature>
<evidence type="ECO:0000256" key="1">
    <source>
        <dbReference type="SAM" id="MobiDB-lite"/>
    </source>
</evidence>
<dbReference type="GeneID" id="95516647"/>
<dbReference type="Pfam" id="PF13560">
    <property type="entry name" value="HTH_31"/>
    <property type="match status" value="1"/>
</dbReference>
<proteinExistence type="predicted"/>
<dbReference type="GO" id="GO:0003677">
    <property type="term" value="F:DNA binding"/>
    <property type="evidence" value="ECO:0007669"/>
    <property type="project" value="InterPro"/>
</dbReference>
<dbReference type="SMART" id="SM00530">
    <property type="entry name" value="HTH_XRE"/>
    <property type="match status" value="1"/>
</dbReference>
<name>A0A1H5K417_9ACTN</name>
<evidence type="ECO:0000313" key="3">
    <source>
        <dbReference type="EMBL" id="SEE59573.1"/>
    </source>
</evidence>
<reference evidence="3 4" key="1">
    <citation type="submission" date="2016-10" db="EMBL/GenBank/DDBJ databases">
        <authorList>
            <person name="de Groot N.N."/>
        </authorList>
    </citation>
    <scope>NUCLEOTIDE SEQUENCE [LARGE SCALE GENOMIC DNA]</scope>
    <source>
        <strain evidence="3 4">DSM 40306</strain>
    </source>
</reference>
<dbReference type="SUPFAM" id="SSF47413">
    <property type="entry name" value="lambda repressor-like DNA-binding domains"/>
    <property type="match status" value="1"/>
</dbReference>
<feature type="compositionally biased region" description="Basic and acidic residues" evidence="1">
    <location>
        <begin position="271"/>
        <end position="285"/>
    </location>
</feature>
<dbReference type="Proteomes" id="UP000182375">
    <property type="component" value="Unassembled WGS sequence"/>
</dbReference>
<organism evidence="3 4">
    <name type="scientific">Streptomyces misionensis</name>
    <dbReference type="NCBI Taxonomy" id="67331"/>
    <lineage>
        <taxon>Bacteria</taxon>
        <taxon>Bacillati</taxon>
        <taxon>Actinomycetota</taxon>
        <taxon>Actinomycetes</taxon>
        <taxon>Kitasatosporales</taxon>
        <taxon>Streptomycetaceae</taxon>
        <taxon>Streptomyces</taxon>
    </lineage>
</organism>
<evidence type="ECO:0000259" key="2">
    <source>
        <dbReference type="SMART" id="SM00530"/>
    </source>
</evidence>
<dbReference type="STRING" id="67331.SAMN04490357_7703"/>
<feature type="domain" description="HTH cro/C1-type" evidence="2">
    <location>
        <begin position="21"/>
        <end position="76"/>
    </location>
</feature>
<dbReference type="Gene3D" id="1.10.260.40">
    <property type="entry name" value="lambda repressor-like DNA-binding domains"/>
    <property type="match status" value="1"/>
</dbReference>
<evidence type="ECO:0000313" key="4">
    <source>
        <dbReference type="Proteomes" id="UP000182375"/>
    </source>
</evidence>
<dbReference type="RefSeq" id="WP_074996424.1">
    <property type="nucleotide sequence ID" value="NZ_FNTD01000005.1"/>
</dbReference>
<dbReference type="AlphaFoldDB" id="A0A1H5K417"/>
<gene>
    <name evidence="3" type="ORF">SAMN04490357_7703</name>
</gene>